<evidence type="ECO:0000256" key="3">
    <source>
        <dbReference type="ARBA" id="ARBA00022490"/>
    </source>
</evidence>
<dbReference type="Proteomes" id="UP000192902">
    <property type="component" value="Chromosome"/>
</dbReference>
<evidence type="ECO:0000256" key="8">
    <source>
        <dbReference type="ARBA" id="ARBA00049348"/>
    </source>
</evidence>
<dbReference type="CDD" id="cd06445">
    <property type="entry name" value="ATase"/>
    <property type="match status" value="1"/>
</dbReference>
<evidence type="ECO:0000256" key="1">
    <source>
        <dbReference type="ARBA" id="ARBA00001286"/>
    </source>
</evidence>
<dbReference type="InterPro" id="IPR036388">
    <property type="entry name" value="WH-like_DNA-bd_sf"/>
</dbReference>
<dbReference type="KEGG" id="ccun:CCUN_0829"/>
<dbReference type="EMBL" id="CP020867">
    <property type="protein sequence ID" value="ARJ56446.1"/>
    <property type="molecule type" value="Genomic_DNA"/>
</dbReference>
<comment type="similarity">
    <text evidence="2 9">Belongs to the MGMT family.</text>
</comment>
<dbReference type="PROSITE" id="PS00374">
    <property type="entry name" value="MGMT"/>
    <property type="match status" value="1"/>
</dbReference>
<accession>A0A1W6BWG0</accession>
<dbReference type="Gene3D" id="3.30.160.70">
    <property type="entry name" value="Methylated DNA-protein cysteine methyltransferase domain"/>
    <property type="match status" value="1"/>
</dbReference>
<dbReference type="HAMAP" id="MF_00772">
    <property type="entry name" value="OGT"/>
    <property type="match status" value="1"/>
</dbReference>
<dbReference type="InterPro" id="IPR008332">
    <property type="entry name" value="MethylG_MeTrfase_N"/>
</dbReference>
<dbReference type="FunFam" id="1.10.10.10:FF:000214">
    <property type="entry name" value="Methylated-DNA--protein-cysteine methyltransferase"/>
    <property type="match status" value="1"/>
</dbReference>
<evidence type="ECO:0000256" key="7">
    <source>
        <dbReference type="ARBA" id="ARBA00023204"/>
    </source>
</evidence>
<comment type="subcellular location">
    <subcellularLocation>
        <location evidence="9">Cytoplasm</location>
    </subcellularLocation>
</comment>
<dbReference type="PANTHER" id="PTHR10815">
    <property type="entry name" value="METHYLATED-DNA--PROTEIN-CYSTEINE METHYLTRANSFERASE"/>
    <property type="match status" value="1"/>
</dbReference>
<sequence>MFKLYYKSPICYLSLHSDGNFLIKLDFCQEKREEKSCELLEYAKNELELYFSKKLNVFKTPLKIQGSDFEQKVYKALIEIPYGKLQTYKQIAEKIGHKNAFRAVGNANSKNELPIFIPCHRVIACKGLGGYSGGLGIKKFLLQLEGVDLAQFA</sequence>
<dbReference type="GO" id="GO:0032259">
    <property type="term" value="P:methylation"/>
    <property type="evidence" value="ECO:0007669"/>
    <property type="project" value="UniProtKB-KW"/>
</dbReference>
<evidence type="ECO:0000259" key="10">
    <source>
        <dbReference type="Pfam" id="PF01035"/>
    </source>
</evidence>
<feature type="active site" description="Nucleophile; methyl group acceptor" evidence="9">
    <location>
        <position position="119"/>
    </location>
</feature>
<dbReference type="RefSeq" id="WP_027306102.1">
    <property type="nucleotide sequence ID" value="NZ_CP020867.1"/>
</dbReference>
<name>A0A1W6BWG0_9BACT</name>
<evidence type="ECO:0000256" key="9">
    <source>
        <dbReference type="HAMAP-Rule" id="MF_00772"/>
    </source>
</evidence>
<dbReference type="Pfam" id="PF01035">
    <property type="entry name" value="DNA_binding_1"/>
    <property type="match status" value="1"/>
</dbReference>
<dbReference type="PANTHER" id="PTHR10815:SF13">
    <property type="entry name" value="METHYLATED-DNA--PROTEIN-CYSTEINE METHYLTRANSFERASE"/>
    <property type="match status" value="1"/>
</dbReference>
<protein>
    <recommendedName>
        <fullName evidence="9">Methylated-DNA--protein-cysteine methyltransferase</fullName>
        <ecNumber evidence="9">2.1.1.63</ecNumber>
    </recommendedName>
    <alternativeName>
        <fullName evidence="9">6-O-methylguanine-DNA methyltransferase</fullName>
        <shortName evidence="9">MGMT</shortName>
    </alternativeName>
    <alternativeName>
        <fullName evidence="9">O-6-methylguanine-DNA-alkyltransferase</fullName>
    </alternativeName>
</protein>
<dbReference type="SUPFAM" id="SSF46767">
    <property type="entry name" value="Methylated DNA-protein cysteine methyltransferase, C-terminal domain"/>
    <property type="match status" value="1"/>
</dbReference>
<evidence type="ECO:0000313" key="13">
    <source>
        <dbReference type="Proteomes" id="UP000192902"/>
    </source>
</evidence>
<evidence type="ECO:0000256" key="5">
    <source>
        <dbReference type="ARBA" id="ARBA00022679"/>
    </source>
</evidence>
<dbReference type="Gene3D" id="1.10.10.10">
    <property type="entry name" value="Winged helix-like DNA-binding domain superfamily/Winged helix DNA-binding domain"/>
    <property type="match status" value="1"/>
</dbReference>
<dbReference type="OrthoDB" id="9802228at2"/>
<keyword evidence="4 9" id="KW-0489">Methyltransferase</keyword>
<dbReference type="AlphaFoldDB" id="A0A1W6BWG0"/>
<keyword evidence="7 9" id="KW-0234">DNA repair</keyword>
<dbReference type="InterPro" id="IPR036631">
    <property type="entry name" value="MGMT_N_sf"/>
</dbReference>
<dbReference type="SUPFAM" id="SSF53155">
    <property type="entry name" value="Methylated DNA-protein cysteine methyltransferase domain"/>
    <property type="match status" value="1"/>
</dbReference>
<dbReference type="InterPro" id="IPR036217">
    <property type="entry name" value="MethylDNA_cys_MeTrfase_DNAb"/>
</dbReference>
<evidence type="ECO:0000259" key="11">
    <source>
        <dbReference type="Pfam" id="PF02870"/>
    </source>
</evidence>
<gene>
    <name evidence="12" type="primary">ogt</name>
    <name evidence="12" type="ORF">CCUN_0829</name>
</gene>
<dbReference type="InterPro" id="IPR023546">
    <property type="entry name" value="MGMT"/>
</dbReference>
<dbReference type="GO" id="GO:0003908">
    <property type="term" value="F:methylated-DNA-[protein]-cysteine S-methyltransferase activity"/>
    <property type="evidence" value="ECO:0007669"/>
    <property type="project" value="UniProtKB-UniRule"/>
</dbReference>
<dbReference type="GO" id="GO:0005737">
    <property type="term" value="C:cytoplasm"/>
    <property type="evidence" value="ECO:0007669"/>
    <property type="project" value="UniProtKB-SubCell"/>
</dbReference>
<dbReference type="EC" id="2.1.1.63" evidence="9"/>
<evidence type="ECO:0000256" key="6">
    <source>
        <dbReference type="ARBA" id="ARBA00022763"/>
    </source>
</evidence>
<comment type="catalytic activity">
    <reaction evidence="1 9">
        <text>a 4-O-methyl-thymidine in DNA + L-cysteinyl-[protein] = a thymidine in DNA + S-methyl-L-cysteinyl-[protein]</text>
        <dbReference type="Rhea" id="RHEA:53428"/>
        <dbReference type="Rhea" id="RHEA-COMP:10131"/>
        <dbReference type="Rhea" id="RHEA-COMP:10132"/>
        <dbReference type="Rhea" id="RHEA-COMP:13555"/>
        <dbReference type="Rhea" id="RHEA-COMP:13556"/>
        <dbReference type="ChEBI" id="CHEBI:29950"/>
        <dbReference type="ChEBI" id="CHEBI:82612"/>
        <dbReference type="ChEBI" id="CHEBI:137386"/>
        <dbReference type="ChEBI" id="CHEBI:137387"/>
        <dbReference type="EC" id="2.1.1.63"/>
    </reaction>
</comment>
<proteinExistence type="inferred from homology"/>
<comment type="miscellaneous">
    <text evidence="9">This enzyme catalyzes only one turnover and therefore is not strictly catalytic. According to one definition, an enzyme is a biocatalyst that acts repeatedly and over many reaction cycles.</text>
</comment>
<feature type="domain" description="Methylated-DNA-[protein]-cysteine S-methyltransferase DNA binding" evidence="10">
    <location>
        <begin position="68"/>
        <end position="147"/>
    </location>
</feature>
<evidence type="ECO:0000256" key="2">
    <source>
        <dbReference type="ARBA" id="ARBA00008711"/>
    </source>
</evidence>
<keyword evidence="3 9" id="KW-0963">Cytoplasm</keyword>
<dbReference type="NCBIfam" id="TIGR00589">
    <property type="entry name" value="ogt"/>
    <property type="match status" value="1"/>
</dbReference>
<dbReference type="STRING" id="1121267.CCUN_0829"/>
<comment type="catalytic activity">
    <reaction evidence="8 9">
        <text>a 6-O-methyl-2'-deoxyguanosine in DNA + L-cysteinyl-[protein] = S-methyl-L-cysteinyl-[protein] + a 2'-deoxyguanosine in DNA</text>
        <dbReference type="Rhea" id="RHEA:24000"/>
        <dbReference type="Rhea" id="RHEA-COMP:10131"/>
        <dbReference type="Rhea" id="RHEA-COMP:10132"/>
        <dbReference type="Rhea" id="RHEA-COMP:11367"/>
        <dbReference type="Rhea" id="RHEA-COMP:11368"/>
        <dbReference type="ChEBI" id="CHEBI:29950"/>
        <dbReference type="ChEBI" id="CHEBI:82612"/>
        <dbReference type="ChEBI" id="CHEBI:85445"/>
        <dbReference type="ChEBI" id="CHEBI:85448"/>
        <dbReference type="EC" id="2.1.1.63"/>
    </reaction>
</comment>
<feature type="domain" description="Methylguanine DNA methyltransferase ribonuclease-like" evidence="11">
    <location>
        <begin position="2"/>
        <end position="64"/>
    </location>
</feature>
<dbReference type="InterPro" id="IPR001497">
    <property type="entry name" value="MethylDNA_cys_MeTrfase_AS"/>
</dbReference>
<dbReference type="GO" id="GO:0006307">
    <property type="term" value="P:DNA alkylation repair"/>
    <property type="evidence" value="ECO:0007669"/>
    <property type="project" value="UniProtKB-UniRule"/>
</dbReference>
<evidence type="ECO:0000313" key="12">
    <source>
        <dbReference type="EMBL" id="ARJ56446.1"/>
    </source>
</evidence>
<comment type="function">
    <text evidence="9">Involved in the cellular defense against the biological effects of O6-methylguanine (O6-MeG) and O4-methylthymine (O4-MeT) in DNA. Repairs the methylated nucleobase in DNA by stoichiometrically transferring the methyl group to a cysteine residue in the enzyme. This is a suicide reaction: the enzyme is irreversibly inactivated.</text>
</comment>
<reference evidence="12 13" key="1">
    <citation type="submission" date="2017-04" db="EMBL/GenBank/DDBJ databases">
        <title>Complete genome sequence of the Campylobacter cuniculorum type strain LMG24588.</title>
        <authorList>
            <person name="Miller W.G."/>
            <person name="Yee E."/>
            <person name="Revez J."/>
            <person name="Bono J.L."/>
            <person name="Rossi M."/>
        </authorList>
    </citation>
    <scope>NUCLEOTIDE SEQUENCE [LARGE SCALE GENOMIC DNA]</scope>
    <source>
        <strain evidence="12 13">LMG 24588</strain>
    </source>
</reference>
<dbReference type="Pfam" id="PF02870">
    <property type="entry name" value="Methyltransf_1N"/>
    <property type="match status" value="1"/>
</dbReference>
<evidence type="ECO:0000256" key="4">
    <source>
        <dbReference type="ARBA" id="ARBA00022603"/>
    </source>
</evidence>
<dbReference type="eggNOG" id="COG0350">
    <property type="taxonomic scope" value="Bacteria"/>
</dbReference>
<keyword evidence="5 9" id="KW-0808">Transferase</keyword>
<dbReference type="InterPro" id="IPR014048">
    <property type="entry name" value="MethylDNA_cys_MeTrfase_DNA-bd"/>
</dbReference>
<organism evidence="12 13">
    <name type="scientific">Campylobacter cuniculorum DSM 23162 = LMG 24588</name>
    <dbReference type="NCBI Taxonomy" id="1121267"/>
    <lineage>
        <taxon>Bacteria</taxon>
        <taxon>Pseudomonadati</taxon>
        <taxon>Campylobacterota</taxon>
        <taxon>Epsilonproteobacteria</taxon>
        <taxon>Campylobacterales</taxon>
        <taxon>Campylobacteraceae</taxon>
        <taxon>Campylobacter</taxon>
    </lineage>
</organism>
<keyword evidence="6 9" id="KW-0227">DNA damage</keyword>